<dbReference type="Proteomes" id="UP000247569">
    <property type="component" value="Unassembled WGS sequence"/>
</dbReference>
<name>A0A318K507_9NOCA</name>
<keyword evidence="2" id="KW-1185">Reference proteome</keyword>
<accession>A0A318K507</accession>
<protein>
    <submittedName>
        <fullName evidence="1">Uncharacterized protein</fullName>
    </submittedName>
</protein>
<dbReference type="RefSeq" id="WP_040742811.1">
    <property type="nucleotide sequence ID" value="NZ_QJKF01000015.1"/>
</dbReference>
<reference evidence="1 2" key="1">
    <citation type="submission" date="2018-05" db="EMBL/GenBank/DDBJ databases">
        <title>Genomic Encyclopedia of Type Strains, Phase IV (KMG-IV): sequencing the most valuable type-strain genomes for metagenomic binning, comparative biology and taxonomic classification.</title>
        <authorList>
            <person name="Goeker M."/>
        </authorList>
    </citation>
    <scope>NUCLEOTIDE SEQUENCE [LARGE SCALE GENOMIC DNA]</scope>
    <source>
        <strain evidence="1 2">DSM 44704</strain>
    </source>
</reference>
<comment type="caution">
    <text evidence="1">The sequence shown here is derived from an EMBL/GenBank/DDBJ whole genome shotgun (WGS) entry which is preliminary data.</text>
</comment>
<gene>
    <name evidence="1" type="ORF">DFR70_11525</name>
</gene>
<dbReference type="AlphaFoldDB" id="A0A318K507"/>
<evidence type="ECO:0000313" key="2">
    <source>
        <dbReference type="Proteomes" id="UP000247569"/>
    </source>
</evidence>
<dbReference type="OrthoDB" id="4542577at2"/>
<evidence type="ECO:0000313" key="1">
    <source>
        <dbReference type="EMBL" id="PXX58053.1"/>
    </source>
</evidence>
<organism evidence="1 2">
    <name type="scientific">Nocardia tenerifensis</name>
    <dbReference type="NCBI Taxonomy" id="228006"/>
    <lineage>
        <taxon>Bacteria</taxon>
        <taxon>Bacillati</taxon>
        <taxon>Actinomycetota</taxon>
        <taxon>Actinomycetes</taxon>
        <taxon>Mycobacteriales</taxon>
        <taxon>Nocardiaceae</taxon>
        <taxon>Nocardia</taxon>
    </lineage>
</organism>
<proteinExistence type="predicted"/>
<sequence length="129" mass="14195">MFRRWCALLVHAPTGTGQLDMERILTTGDDEPDAALRRGHARLPLLTEFDARGMATGYIGELDPLTSGQIATEHLLSVITVPSAELDPNSYERGIAARWRAREIFAELDDLLDRIEAIPEAGSLPPACR</sequence>
<dbReference type="EMBL" id="QJKF01000015">
    <property type="protein sequence ID" value="PXX58053.1"/>
    <property type="molecule type" value="Genomic_DNA"/>
</dbReference>